<gene>
    <name evidence="2" type="primary">105621714</name>
</gene>
<keyword evidence="3" id="KW-1185">Reference proteome</keyword>
<reference evidence="2" key="2">
    <citation type="submission" date="2016-04" db="UniProtKB">
        <authorList>
            <consortium name="EnsemblMetazoa"/>
        </authorList>
    </citation>
    <scope>IDENTIFICATION</scope>
</reference>
<dbReference type="PANTHER" id="PTHR36159:SF1">
    <property type="entry name" value="RETROVIRUS-RELATED POL POLYPROTEIN FROM TRANSPOSON 412-LIKE PROTEIN"/>
    <property type="match status" value="1"/>
</dbReference>
<protein>
    <recommendedName>
        <fullName evidence="1">Double jelly roll-like domain-containing protein</fullName>
    </recommendedName>
</protein>
<dbReference type="Proteomes" id="UP000005205">
    <property type="component" value="Unassembled WGS sequence"/>
</dbReference>
<name>A0A158NM06_ATTCE</name>
<dbReference type="OrthoDB" id="6761856at2759"/>
<reference evidence="3" key="1">
    <citation type="journal article" date="2011" name="PLoS Genet.">
        <title>The genome sequence of the leaf-cutter ant Atta cephalotes reveals insights into its obligate symbiotic lifestyle.</title>
        <authorList>
            <person name="Suen G."/>
            <person name="Teiling C."/>
            <person name="Li L."/>
            <person name="Holt C."/>
            <person name="Abouheif E."/>
            <person name="Bornberg-Bauer E."/>
            <person name="Bouffard P."/>
            <person name="Caldera E.J."/>
            <person name="Cash E."/>
            <person name="Cavanaugh A."/>
            <person name="Denas O."/>
            <person name="Elhaik E."/>
            <person name="Fave M.J."/>
            <person name="Gadau J."/>
            <person name="Gibson J.D."/>
            <person name="Graur D."/>
            <person name="Grubbs K.J."/>
            <person name="Hagen D.E."/>
            <person name="Harkins T.T."/>
            <person name="Helmkampf M."/>
            <person name="Hu H."/>
            <person name="Johnson B.R."/>
            <person name="Kim J."/>
            <person name="Marsh S.E."/>
            <person name="Moeller J.A."/>
            <person name="Munoz-Torres M.C."/>
            <person name="Murphy M.C."/>
            <person name="Naughton M.C."/>
            <person name="Nigam S."/>
            <person name="Overson R."/>
            <person name="Rajakumar R."/>
            <person name="Reese J.T."/>
            <person name="Scott J.J."/>
            <person name="Smith C.R."/>
            <person name="Tao S."/>
            <person name="Tsutsui N.D."/>
            <person name="Viljakainen L."/>
            <person name="Wissler L."/>
            <person name="Yandell M.D."/>
            <person name="Zimmer F."/>
            <person name="Taylor J."/>
            <person name="Slater S.C."/>
            <person name="Clifton S.W."/>
            <person name="Warren W.C."/>
            <person name="Elsik C.G."/>
            <person name="Smith C.D."/>
            <person name="Weinstock G.M."/>
            <person name="Gerardo N.M."/>
            <person name="Currie C.R."/>
        </authorList>
    </citation>
    <scope>NUCLEOTIDE SEQUENCE [LARGE SCALE GENOMIC DNA]</scope>
</reference>
<organism evidence="2 3">
    <name type="scientific">Atta cephalotes</name>
    <name type="common">Leafcutter ant</name>
    <dbReference type="NCBI Taxonomy" id="12957"/>
    <lineage>
        <taxon>Eukaryota</taxon>
        <taxon>Metazoa</taxon>
        <taxon>Ecdysozoa</taxon>
        <taxon>Arthropoda</taxon>
        <taxon>Hexapoda</taxon>
        <taxon>Insecta</taxon>
        <taxon>Pterygota</taxon>
        <taxon>Neoptera</taxon>
        <taxon>Endopterygota</taxon>
        <taxon>Hymenoptera</taxon>
        <taxon>Apocrita</taxon>
        <taxon>Aculeata</taxon>
        <taxon>Formicoidea</taxon>
        <taxon>Formicidae</taxon>
        <taxon>Myrmicinae</taxon>
        <taxon>Atta</taxon>
    </lineage>
</organism>
<evidence type="ECO:0000313" key="3">
    <source>
        <dbReference type="Proteomes" id="UP000005205"/>
    </source>
</evidence>
<dbReference type="AlphaFoldDB" id="A0A158NM06"/>
<proteinExistence type="predicted"/>
<accession>A0A158NM06</accession>
<dbReference type="EMBL" id="ADTU01020108">
    <property type="status" value="NOT_ANNOTATED_CDS"/>
    <property type="molecule type" value="Genomic_DNA"/>
</dbReference>
<evidence type="ECO:0000313" key="2">
    <source>
        <dbReference type="EnsemblMetazoa" id="XP_012058564.1"/>
    </source>
</evidence>
<evidence type="ECO:0000259" key="1">
    <source>
        <dbReference type="Pfam" id="PF21738"/>
    </source>
</evidence>
<sequence>MPHVLLNEINKLSMLRALESKRYLSMAFRFVRVSALAEHNQTFVGHQEATQLEKPRYVIFAMQIGRKNVMSEDISRFDDCKLTNAKLYLNSEYYPYDDLNLDFDKNRCVILYDLYVRFCKGYYGYECLEPSLIFTTFLRNGPFVIIDCSRQNESIKSGTVDVRLDFECKENVPANTTACHHTRSRGSV</sequence>
<dbReference type="Pfam" id="PF21738">
    <property type="entry name" value="DJR-like_dom"/>
    <property type="match status" value="1"/>
</dbReference>
<dbReference type="PANTHER" id="PTHR36159">
    <property type="entry name" value="PROTEIN CBG23766"/>
    <property type="match status" value="1"/>
</dbReference>
<dbReference type="STRING" id="12957.A0A158NM06"/>
<dbReference type="KEGG" id="acep:105621714"/>
<feature type="domain" description="Double jelly roll-like" evidence="1">
    <location>
        <begin position="1"/>
        <end position="178"/>
    </location>
</feature>
<dbReference type="InParanoid" id="A0A158NM06"/>
<dbReference type="InterPro" id="IPR049512">
    <property type="entry name" value="DJR-like_dom"/>
</dbReference>
<dbReference type="EnsemblMetazoa" id="XM_012203174.1">
    <property type="protein sequence ID" value="XP_012058564.1"/>
    <property type="gene ID" value="LOC105621714"/>
</dbReference>